<sequence length="74" mass="8358">MSSKSLKIIRFIDTPQQTNDTPPPGNNYSFFTGIFTGSSSHVSLIFHIKTEDRSEYSSLKKGAFLEYFVTCCIQ</sequence>
<proteinExistence type="predicted"/>
<protein>
    <submittedName>
        <fullName evidence="2">Uncharacterized protein</fullName>
    </submittedName>
</protein>
<accession>A0AA84ZCM0</accession>
<evidence type="ECO:0000313" key="2">
    <source>
        <dbReference type="WBParaSite" id="SMRG1_21000.1"/>
    </source>
</evidence>
<dbReference type="WBParaSite" id="SMRG1_21000.1">
    <property type="protein sequence ID" value="SMRG1_21000.1"/>
    <property type="gene ID" value="SMRG1_21000"/>
</dbReference>
<dbReference type="Proteomes" id="UP000050790">
    <property type="component" value="Unassembled WGS sequence"/>
</dbReference>
<organism evidence="1 2">
    <name type="scientific">Schistosoma margrebowiei</name>
    <dbReference type="NCBI Taxonomy" id="48269"/>
    <lineage>
        <taxon>Eukaryota</taxon>
        <taxon>Metazoa</taxon>
        <taxon>Spiralia</taxon>
        <taxon>Lophotrochozoa</taxon>
        <taxon>Platyhelminthes</taxon>
        <taxon>Trematoda</taxon>
        <taxon>Digenea</taxon>
        <taxon>Strigeidida</taxon>
        <taxon>Schistosomatoidea</taxon>
        <taxon>Schistosomatidae</taxon>
        <taxon>Schistosoma</taxon>
    </lineage>
</organism>
<dbReference type="AlphaFoldDB" id="A0AA84ZCM0"/>
<reference evidence="2" key="1">
    <citation type="submission" date="2023-11" db="UniProtKB">
        <authorList>
            <consortium name="WormBaseParasite"/>
        </authorList>
    </citation>
    <scope>IDENTIFICATION</scope>
</reference>
<evidence type="ECO:0000313" key="1">
    <source>
        <dbReference type="Proteomes" id="UP000050790"/>
    </source>
</evidence>
<name>A0AA84ZCM0_9TREM</name>